<accession>A0A2P2PRT1</accession>
<organism evidence="1">
    <name type="scientific">Rhizophora mucronata</name>
    <name type="common">Asiatic mangrove</name>
    <dbReference type="NCBI Taxonomy" id="61149"/>
    <lineage>
        <taxon>Eukaryota</taxon>
        <taxon>Viridiplantae</taxon>
        <taxon>Streptophyta</taxon>
        <taxon>Embryophyta</taxon>
        <taxon>Tracheophyta</taxon>
        <taxon>Spermatophyta</taxon>
        <taxon>Magnoliopsida</taxon>
        <taxon>eudicotyledons</taxon>
        <taxon>Gunneridae</taxon>
        <taxon>Pentapetalae</taxon>
        <taxon>rosids</taxon>
        <taxon>fabids</taxon>
        <taxon>Malpighiales</taxon>
        <taxon>Rhizophoraceae</taxon>
        <taxon>Rhizophora</taxon>
    </lineage>
</organism>
<reference evidence="1" key="1">
    <citation type="submission" date="2018-02" db="EMBL/GenBank/DDBJ databases">
        <title>Rhizophora mucronata_Transcriptome.</title>
        <authorList>
            <person name="Meera S.P."/>
            <person name="Sreeshan A."/>
            <person name="Augustine A."/>
        </authorList>
    </citation>
    <scope>NUCLEOTIDE SEQUENCE</scope>
    <source>
        <tissue evidence="1">Leaf</tissue>
    </source>
</reference>
<dbReference type="AlphaFoldDB" id="A0A2P2PRT1"/>
<name>A0A2P2PRT1_RHIMU</name>
<dbReference type="EMBL" id="GGEC01076921">
    <property type="protein sequence ID" value="MBX57405.1"/>
    <property type="molecule type" value="Transcribed_RNA"/>
</dbReference>
<sequence>MKSDLLIPDTLCMCLSHMEIFTGLDIMKKNKRLK</sequence>
<protein>
    <submittedName>
        <fullName evidence="1">Uncharacterized protein</fullName>
    </submittedName>
</protein>
<proteinExistence type="predicted"/>
<evidence type="ECO:0000313" key="1">
    <source>
        <dbReference type="EMBL" id="MBX57405.1"/>
    </source>
</evidence>